<feature type="transmembrane region" description="Helical" evidence="2">
    <location>
        <begin position="81"/>
        <end position="110"/>
    </location>
</feature>
<reference evidence="5" key="1">
    <citation type="submission" date="2016-06" db="EMBL/GenBank/DDBJ databases">
        <authorList>
            <person name="Varghese N."/>
            <person name="Submissions Spin"/>
        </authorList>
    </citation>
    <scope>NUCLEOTIDE SEQUENCE [LARGE SCALE GENOMIC DNA]</scope>
    <source>
        <strain evidence="5">DSM 45246</strain>
    </source>
</reference>
<dbReference type="InterPro" id="IPR025565">
    <property type="entry name" value="DUF4328"/>
</dbReference>
<evidence type="ECO:0000313" key="5">
    <source>
        <dbReference type="Proteomes" id="UP000199629"/>
    </source>
</evidence>
<keyword evidence="2" id="KW-0812">Transmembrane</keyword>
<protein>
    <recommendedName>
        <fullName evidence="3">DUF4328 domain-containing protein</fullName>
    </recommendedName>
</protein>
<evidence type="ECO:0000313" key="4">
    <source>
        <dbReference type="EMBL" id="SCE80295.1"/>
    </source>
</evidence>
<keyword evidence="5" id="KW-1185">Reference proteome</keyword>
<accession>A0A1C4V962</accession>
<dbReference type="EMBL" id="FMCS01000002">
    <property type="protein sequence ID" value="SCE80295.1"/>
    <property type="molecule type" value="Genomic_DNA"/>
</dbReference>
<keyword evidence="2" id="KW-1133">Transmembrane helix</keyword>
<sequence>MRCHTCGDETSPADNECQNCYTPHGQPALAPGVPTYSVRGIGLAASVAVGAAALLYALAALFPLAGVVLAGRARESQDPDVLLGAVLLEVVLSLPFLVAYLTAAVLVIIWTWRARKNLDAFPGALPHLGAGWAIAGWLVPFANFVVPARVVANVARDSLWKRFTPGLVWIWWAAWLAFSVGERLVSRRDDRAYARLPEEPRFDTEFRWYADFYREALGWHLIPLVACLAAAVSLIVLIRRISVAQEQRIALGAPAWPVPAGWPAPGMPFGYAHPAQPAVAPSPRVAAEPTVASPQVPPGPGGTIGA</sequence>
<gene>
    <name evidence="4" type="ORF">GA0070214_102131</name>
</gene>
<name>A0A1C4V962_9ACTN</name>
<feature type="transmembrane region" description="Helical" evidence="2">
    <location>
        <begin position="41"/>
        <end position="69"/>
    </location>
</feature>
<feature type="transmembrane region" description="Helical" evidence="2">
    <location>
        <begin position="130"/>
        <end position="151"/>
    </location>
</feature>
<feature type="transmembrane region" description="Helical" evidence="2">
    <location>
        <begin position="217"/>
        <end position="238"/>
    </location>
</feature>
<proteinExistence type="predicted"/>
<feature type="region of interest" description="Disordered" evidence="1">
    <location>
        <begin position="282"/>
        <end position="306"/>
    </location>
</feature>
<keyword evidence="2" id="KW-0472">Membrane</keyword>
<feature type="transmembrane region" description="Helical" evidence="2">
    <location>
        <begin position="163"/>
        <end position="181"/>
    </location>
</feature>
<dbReference type="Proteomes" id="UP000199629">
    <property type="component" value="Unassembled WGS sequence"/>
</dbReference>
<dbReference type="AlphaFoldDB" id="A0A1C4V962"/>
<evidence type="ECO:0000259" key="3">
    <source>
        <dbReference type="Pfam" id="PF14219"/>
    </source>
</evidence>
<feature type="domain" description="DUF4328" evidence="3">
    <location>
        <begin position="77"/>
        <end position="241"/>
    </location>
</feature>
<dbReference type="Pfam" id="PF14219">
    <property type="entry name" value="DUF4328"/>
    <property type="match status" value="1"/>
</dbReference>
<evidence type="ECO:0000256" key="2">
    <source>
        <dbReference type="SAM" id="Phobius"/>
    </source>
</evidence>
<evidence type="ECO:0000256" key="1">
    <source>
        <dbReference type="SAM" id="MobiDB-lite"/>
    </source>
</evidence>
<dbReference type="RefSeq" id="WP_091260188.1">
    <property type="nucleotide sequence ID" value="NZ_FMCS01000002.1"/>
</dbReference>
<organism evidence="4 5">
    <name type="scientific">Micromonospora chaiyaphumensis</name>
    <dbReference type="NCBI Taxonomy" id="307119"/>
    <lineage>
        <taxon>Bacteria</taxon>
        <taxon>Bacillati</taxon>
        <taxon>Actinomycetota</taxon>
        <taxon>Actinomycetes</taxon>
        <taxon>Micromonosporales</taxon>
        <taxon>Micromonosporaceae</taxon>
        <taxon>Micromonospora</taxon>
    </lineage>
</organism>